<keyword evidence="1" id="KW-1133">Transmembrane helix</keyword>
<dbReference type="EMBL" id="DXEM01000027">
    <property type="protein sequence ID" value="HIX67971.1"/>
    <property type="molecule type" value="Genomic_DNA"/>
</dbReference>
<dbReference type="Pfam" id="PF13630">
    <property type="entry name" value="SdpI"/>
    <property type="match status" value="1"/>
</dbReference>
<feature type="transmembrane region" description="Helical" evidence="1">
    <location>
        <begin position="94"/>
        <end position="113"/>
    </location>
</feature>
<dbReference type="InterPro" id="IPR025962">
    <property type="entry name" value="SdpI/YhfL"/>
</dbReference>
<name>A0A9D1WVT8_9FIRM</name>
<reference evidence="2" key="1">
    <citation type="journal article" date="2021" name="PeerJ">
        <title>Extensive microbial diversity within the chicken gut microbiome revealed by metagenomics and culture.</title>
        <authorList>
            <person name="Gilroy R."/>
            <person name="Ravi A."/>
            <person name="Getino M."/>
            <person name="Pursley I."/>
            <person name="Horton D.L."/>
            <person name="Alikhan N.F."/>
            <person name="Baker D."/>
            <person name="Gharbi K."/>
            <person name="Hall N."/>
            <person name="Watson M."/>
            <person name="Adriaenssens E.M."/>
            <person name="Foster-Nyarko E."/>
            <person name="Jarju S."/>
            <person name="Secka A."/>
            <person name="Antonio M."/>
            <person name="Oren A."/>
            <person name="Chaudhuri R.R."/>
            <person name="La Ragione R."/>
            <person name="Hildebrand F."/>
            <person name="Pallen M.J."/>
        </authorList>
    </citation>
    <scope>NUCLEOTIDE SEQUENCE</scope>
    <source>
        <strain evidence="2">CHK191-13928</strain>
    </source>
</reference>
<evidence type="ECO:0000313" key="2">
    <source>
        <dbReference type="EMBL" id="HIX67971.1"/>
    </source>
</evidence>
<dbReference type="AlphaFoldDB" id="A0A9D1WVT8"/>
<evidence type="ECO:0000256" key="1">
    <source>
        <dbReference type="SAM" id="Phobius"/>
    </source>
</evidence>
<sequence>MLYSIFIYISLILIPLTMICFGLYFRHGGPKKINPAFGYRTSRSMKNEDTWRFAHQHCGKIWFRWGILLLIITSVFYFYRLMTSSPADLSEDKIVIAQVVVLILSILPTELALRKTFDRQGNRKHHSV</sequence>
<gene>
    <name evidence="2" type="ORF">H9735_07650</name>
</gene>
<dbReference type="Proteomes" id="UP000886721">
    <property type="component" value="Unassembled WGS sequence"/>
</dbReference>
<keyword evidence="1" id="KW-0812">Transmembrane</keyword>
<keyword evidence="1" id="KW-0472">Membrane</keyword>
<proteinExistence type="predicted"/>
<accession>A0A9D1WVT8</accession>
<feature type="transmembrane region" description="Helical" evidence="1">
    <location>
        <begin position="6"/>
        <end position="25"/>
    </location>
</feature>
<reference evidence="2" key="2">
    <citation type="submission" date="2021-04" db="EMBL/GenBank/DDBJ databases">
        <authorList>
            <person name="Gilroy R."/>
        </authorList>
    </citation>
    <scope>NUCLEOTIDE SEQUENCE</scope>
    <source>
        <strain evidence="2">CHK191-13928</strain>
    </source>
</reference>
<evidence type="ECO:0000313" key="3">
    <source>
        <dbReference type="Proteomes" id="UP000886721"/>
    </source>
</evidence>
<protein>
    <submittedName>
        <fullName evidence="2">SdpI family protein</fullName>
    </submittedName>
</protein>
<organism evidence="2 3">
    <name type="scientific">Candidatus Anaerostipes excrementavium</name>
    <dbReference type="NCBI Taxonomy" id="2838463"/>
    <lineage>
        <taxon>Bacteria</taxon>
        <taxon>Bacillati</taxon>
        <taxon>Bacillota</taxon>
        <taxon>Clostridia</taxon>
        <taxon>Lachnospirales</taxon>
        <taxon>Lachnospiraceae</taxon>
        <taxon>Anaerostipes</taxon>
    </lineage>
</organism>
<comment type="caution">
    <text evidence="2">The sequence shown here is derived from an EMBL/GenBank/DDBJ whole genome shotgun (WGS) entry which is preliminary data.</text>
</comment>
<feature type="transmembrane region" description="Helical" evidence="1">
    <location>
        <begin position="61"/>
        <end position="82"/>
    </location>
</feature>